<reference evidence="1" key="1">
    <citation type="submission" date="2019-10" db="EMBL/GenBank/DDBJ databases">
        <authorList>
            <consortium name="DOE Joint Genome Institute"/>
            <person name="Kuo A."/>
            <person name="Miyauchi S."/>
            <person name="Kiss E."/>
            <person name="Drula E."/>
            <person name="Kohler A."/>
            <person name="Sanchez-Garcia M."/>
            <person name="Andreopoulos B."/>
            <person name="Barry K.W."/>
            <person name="Bonito G."/>
            <person name="Buee M."/>
            <person name="Carver A."/>
            <person name="Chen C."/>
            <person name="Cichocki N."/>
            <person name="Clum A."/>
            <person name="Culley D."/>
            <person name="Crous P.W."/>
            <person name="Fauchery L."/>
            <person name="Girlanda M."/>
            <person name="Hayes R."/>
            <person name="Keri Z."/>
            <person name="Labutti K."/>
            <person name="Lipzen A."/>
            <person name="Lombard V."/>
            <person name="Magnuson J."/>
            <person name="Maillard F."/>
            <person name="Morin E."/>
            <person name="Murat C."/>
            <person name="Nolan M."/>
            <person name="Ohm R."/>
            <person name="Pangilinan J."/>
            <person name="Pereira M."/>
            <person name="Perotto S."/>
            <person name="Peter M."/>
            <person name="Riley R."/>
            <person name="Sitrit Y."/>
            <person name="Stielow B."/>
            <person name="Szollosi G."/>
            <person name="Zifcakova L."/>
            <person name="Stursova M."/>
            <person name="Spatafora J.W."/>
            <person name="Tedersoo L."/>
            <person name="Vaario L.-M."/>
            <person name="Yamada A."/>
            <person name="Yan M."/>
            <person name="Wang P."/>
            <person name="Xu J."/>
            <person name="Bruns T."/>
            <person name="Baldrian P."/>
            <person name="Vilgalys R."/>
            <person name="Henrissat B."/>
            <person name="Grigoriev I.V."/>
            <person name="Hibbett D."/>
            <person name="Nagy L.G."/>
            <person name="Martin F.M."/>
        </authorList>
    </citation>
    <scope>NUCLEOTIDE SEQUENCE</scope>
    <source>
        <strain evidence="1">P2</strain>
    </source>
</reference>
<sequence>MIVREPGTLGNLRVPPRTVAYRLTILLMYGPSISLAGTPLTMHQRGDVVRTVTSDSRPSCHSPKSHAIGTVYTKGRRGWLSKSIASPSLHVCVNVTMDWKPTVAL</sequence>
<dbReference type="Proteomes" id="UP000886501">
    <property type="component" value="Unassembled WGS sequence"/>
</dbReference>
<organism evidence="1 2">
    <name type="scientific">Thelephora ganbajun</name>
    <name type="common">Ganba fungus</name>
    <dbReference type="NCBI Taxonomy" id="370292"/>
    <lineage>
        <taxon>Eukaryota</taxon>
        <taxon>Fungi</taxon>
        <taxon>Dikarya</taxon>
        <taxon>Basidiomycota</taxon>
        <taxon>Agaricomycotina</taxon>
        <taxon>Agaricomycetes</taxon>
        <taxon>Thelephorales</taxon>
        <taxon>Thelephoraceae</taxon>
        <taxon>Thelephora</taxon>
    </lineage>
</organism>
<reference evidence="1" key="2">
    <citation type="journal article" date="2020" name="Nat. Commun.">
        <title>Large-scale genome sequencing of mycorrhizal fungi provides insights into the early evolution of symbiotic traits.</title>
        <authorList>
            <person name="Miyauchi S."/>
            <person name="Kiss E."/>
            <person name="Kuo A."/>
            <person name="Drula E."/>
            <person name="Kohler A."/>
            <person name="Sanchez-Garcia M."/>
            <person name="Morin E."/>
            <person name="Andreopoulos B."/>
            <person name="Barry K.W."/>
            <person name="Bonito G."/>
            <person name="Buee M."/>
            <person name="Carver A."/>
            <person name="Chen C."/>
            <person name="Cichocki N."/>
            <person name="Clum A."/>
            <person name="Culley D."/>
            <person name="Crous P.W."/>
            <person name="Fauchery L."/>
            <person name="Girlanda M."/>
            <person name="Hayes R.D."/>
            <person name="Keri Z."/>
            <person name="LaButti K."/>
            <person name="Lipzen A."/>
            <person name="Lombard V."/>
            <person name="Magnuson J."/>
            <person name="Maillard F."/>
            <person name="Murat C."/>
            <person name="Nolan M."/>
            <person name="Ohm R.A."/>
            <person name="Pangilinan J."/>
            <person name="Pereira M.F."/>
            <person name="Perotto S."/>
            <person name="Peter M."/>
            <person name="Pfister S."/>
            <person name="Riley R."/>
            <person name="Sitrit Y."/>
            <person name="Stielow J.B."/>
            <person name="Szollosi G."/>
            <person name="Zifcakova L."/>
            <person name="Stursova M."/>
            <person name="Spatafora J.W."/>
            <person name="Tedersoo L."/>
            <person name="Vaario L.M."/>
            <person name="Yamada A."/>
            <person name="Yan M."/>
            <person name="Wang P."/>
            <person name="Xu J."/>
            <person name="Bruns T."/>
            <person name="Baldrian P."/>
            <person name="Vilgalys R."/>
            <person name="Dunand C."/>
            <person name="Henrissat B."/>
            <person name="Grigoriev I.V."/>
            <person name="Hibbett D."/>
            <person name="Nagy L.G."/>
            <person name="Martin F.M."/>
        </authorList>
    </citation>
    <scope>NUCLEOTIDE SEQUENCE</scope>
    <source>
        <strain evidence="1">P2</strain>
    </source>
</reference>
<keyword evidence="2" id="KW-1185">Reference proteome</keyword>
<evidence type="ECO:0000313" key="2">
    <source>
        <dbReference type="Proteomes" id="UP000886501"/>
    </source>
</evidence>
<dbReference type="EMBL" id="MU118102">
    <property type="protein sequence ID" value="KAF9645136.1"/>
    <property type="molecule type" value="Genomic_DNA"/>
</dbReference>
<comment type="caution">
    <text evidence="1">The sequence shown here is derived from an EMBL/GenBank/DDBJ whole genome shotgun (WGS) entry which is preliminary data.</text>
</comment>
<protein>
    <submittedName>
        <fullName evidence="1">Uncharacterized protein</fullName>
    </submittedName>
</protein>
<name>A0ACB6Z7L2_THEGA</name>
<gene>
    <name evidence="1" type="ORF">BDM02DRAFT_3120690</name>
</gene>
<evidence type="ECO:0000313" key="1">
    <source>
        <dbReference type="EMBL" id="KAF9645136.1"/>
    </source>
</evidence>
<accession>A0ACB6Z7L2</accession>
<proteinExistence type="predicted"/>